<reference evidence="1 2" key="1">
    <citation type="submission" date="2012-02" db="EMBL/GenBank/DDBJ databases">
        <title>Complete Genome Sequence of Cronobacter sakazakii Bacteriophage CR9.</title>
        <authorList>
            <person name="Shin H."/>
            <person name="Lee J.-H."/>
            <person name="Kim Y."/>
            <person name="Ryu S."/>
        </authorList>
    </citation>
    <scope>NUCLEOTIDE SEQUENCE [LARGE SCALE GENOMIC DNA]</scope>
</reference>
<organism evidence="1 2">
    <name type="scientific">Cronobacter phage CR9</name>
    <dbReference type="NCBI Taxonomy" id="1162290"/>
    <lineage>
        <taxon>Viruses</taxon>
        <taxon>Duplodnaviria</taxon>
        <taxon>Heunggongvirae</taxon>
        <taxon>Uroviricota</taxon>
        <taxon>Caudoviricetes</taxon>
        <taxon>Vequintavirinae</taxon>
        <taxon>Certrevirus</taxon>
        <taxon>Certrevirus CR9</taxon>
    </lineage>
</organism>
<name>M1F274_9CAUD</name>
<gene>
    <name evidence="1" type="ORF">CR9_070</name>
</gene>
<dbReference type="GeneID" id="18562912"/>
<evidence type="ECO:0000313" key="2">
    <source>
        <dbReference type="Proteomes" id="UP000011829"/>
    </source>
</evidence>
<accession>M1F274</accession>
<dbReference type="KEGG" id="vg:18562912"/>
<proteinExistence type="predicted"/>
<dbReference type="Proteomes" id="UP000011829">
    <property type="component" value="Segment"/>
</dbReference>
<dbReference type="RefSeq" id="YP_009015032.1">
    <property type="nucleotide sequence ID" value="NC_023717.1"/>
</dbReference>
<protein>
    <submittedName>
        <fullName evidence="1">Uncharacterized protein</fullName>
    </submittedName>
</protein>
<keyword evidence="2" id="KW-1185">Reference proteome</keyword>
<dbReference type="EMBL" id="JQ691611">
    <property type="protein sequence ID" value="AFH20954.1"/>
    <property type="molecule type" value="Genomic_DNA"/>
</dbReference>
<sequence length="92" mass="10539">MIGYRISIGPCGPYEHTFKPSHPLFDLTDEWDLEIAAEEACADFRDNHDGWETWNRGDASLELFNPENGETVLKCKVALCFEPSYEVWGVEK</sequence>
<evidence type="ECO:0000313" key="1">
    <source>
        <dbReference type="EMBL" id="AFH20954.1"/>
    </source>
</evidence>